<dbReference type="InterPro" id="IPR006119">
    <property type="entry name" value="Resolv_N"/>
</dbReference>
<evidence type="ECO:0000313" key="4">
    <source>
        <dbReference type="Proteomes" id="UP000664904"/>
    </source>
</evidence>
<reference evidence="3" key="1">
    <citation type="submission" date="2021-03" db="EMBL/GenBank/DDBJ databases">
        <title>Complete Genome of Pseudoalteromonas xiamenensis STKMTI.2, a new potential marine bacterium producing anti-Vibrio compounds.</title>
        <authorList>
            <person name="Handayani D.P."/>
            <person name="Isnansetyo A."/>
            <person name="Istiqomah I."/>
            <person name="Jumina J."/>
        </authorList>
    </citation>
    <scope>NUCLEOTIDE SEQUENCE</scope>
    <source>
        <strain evidence="3">STKMTI.2</strain>
    </source>
</reference>
<name>A0A975DHX2_9GAMM</name>
<proteinExistence type="inferred from homology"/>
<dbReference type="Pfam" id="PF00239">
    <property type="entry name" value="Resolvase"/>
    <property type="match status" value="1"/>
</dbReference>
<dbReference type="RefSeq" id="WP_208843655.1">
    <property type="nucleotide sequence ID" value="NZ_CP072133.1"/>
</dbReference>
<accession>A0A975DHX2</accession>
<evidence type="ECO:0000313" key="3">
    <source>
        <dbReference type="EMBL" id="QTH72032.1"/>
    </source>
</evidence>
<organism evidence="3 4">
    <name type="scientific">Pseudoalteromonas xiamenensis</name>
    <dbReference type="NCBI Taxonomy" id="882626"/>
    <lineage>
        <taxon>Bacteria</taxon>
        <taxon>Pseudomonadati</taxon>
        <taxon>Pseudomonadota</taxon>
        <taxon>Gammaproteobacteria</taxon>
        <taxon>Alteromonadales</taxon>
        <taxon>Pseudoalteromonadaceae</taxon>
        <taxon>Pseudoalteromonas</taxon>
    </lineage>
</organism>
<dbReference type="InterPro" id="IPR006120">
    <property type="entry name" value="Resolvase_HTH_dom"/>
</dbReference>
<dbReference type="Gene3D" id="3.40.50.1390">
    <property type="entry name" value="Resolvase, N-terminal catalytic domain"/>
    <property type="match status" value="1"/>
</dbReference>
<gene>
    <name evidence="3" type="ORF">J5O05_03745</name>
</gene>
<keyword evidence="4" id="KW-1185">Reference proteome</keyword>
<dbReference type="EMBL" id="CP072133">
    <property type="protein sequence ID" value="QTH72032.1"/>
    <property type="molecule type" value="Genomic_DNA"/>
</dbReference>
<evidence type="ECO:0000256" key="1">
    <source>
        <dbReference type="ARBA" id="ARBA00009913"/>
    </source>
</evidence>
<dbReference type="GO" id="GO:0000150">
    <property type="term" value="F:DNA strand exchange activity"/>
    <property type="evidence" value="ECO:0007669"/>
    <property type="project" value="InterPro"/>
</dbReference>
<dbReference type="SUPFAM" id="SSF53041">
    <property type="entry name" value="Resolvase-like"/>
    <property type="match status" value="1"/>
</dbReference>
<protein>
    <submittedName>
        <fullName evidence="3">Recombinase family protein</fullName>
    </submittedName>
</protein>
<dbReference type="InterPro" id="IPR036162">
    <property type="entry name" value="Resolvase-like_N_sf"/>
</dbReference>
<sequence length="182" mass="20397">MTNIAYFRVSSVDQNTERQLADLTFDKTFTDKCSGGDTKRPALNDLIDYMREGDTVHVHSIDRLARSLQDLLNLVASFNAKGVTLKFHKENMTFQAGGEKDPRQELMLSIMGSVAQFEKAMINERQREGIAKAKAQGVYSKERSKKVDREEVLALLESGLSHGQIAKKLGCSTKTVQRKKNS</sequence>
<dbReference type="PROSITE" id="PS51736">
    <property type="entry name" value="RECOMBINASES_3"/>
    <property type="match status" value="1"/>
</dbReference>
<feature type="domain" description="Resolvase/invertase-type recombinase catalytic" evidence="2">
    <location>
        <begin position="2"/>
        <end position="137"/>
    </location>
</feature>
<dbReference type="InterPro" id="IPR050639">
    <property type="entry name" value="SSR_resolvase"/>
</dbReference>
<dbReference type="Proteomes" id="UP000664904">
    <property type="component" value="Chromosome"/>
</dbReference>
<dbReference type="KEGG" id="pxi:J5O05_03745"/>
<dbReference type="Pfam" id="PF02796">
    <property type="entry name" value="HTH_7"/>
    <property type="match status" value="1"/>
</dbReference>
<dbReference type="Gene3D" id="1.10.10.60">
    <property type="entry name" value="Homeodomain-like"/>
    <property type="match status" value="1"/>
</dbReference>
<dbReference type="AlphaFoldDB" id="A0A975DHX2"/>
<dbReference type="PANTHER" id="PTHR30461:SF26">
    <property type="entry name" value="RESOLVASE HOMOLOG YNEB"/>
    <property type="match status" value="1"/>
</dbReference>
<dbReference type="PANTHER" id="PTHR30461">
    <property type="entry name" value="DNA-INVERTASE FROM LAMBDOID PROPHAGE"/>
    <property type="match status" value="1"/>
</dbReference>
<comment type="similarity">
    <text evidence="1">Belongs to the site-specific recombinase resolvase family.</text>
</comment>
<dbReference type="GO" id="GO:0003677">
    <property type="term" value="F:DNA binding"/>
    <property type="evidence" value="ECO:0007669"/>
    <property type="project" value="InterPro"/>
</dbReference>
<dbReference type="CDD" id="cd03768">
    <property type="entry name" value="SR_ResInv"/>
    <property type="match status" value="1"/>
</dbReference>
<evidence type="ECO:0000259" key="2">
    <source>
        <dbReference type="PROSITE" id="PS51736"/>
    </source>
</evidence>
<dbReference type="SMART" id="SM00857">
    <property type="entry name" value="Resolvase"/>
    <property type="match status" value="1"/>
</dbReference>